<dbReference type="PANTHER" id="PTHR10947">
    <property type="entry name" value="PHENYLALANYL-TRNA SYNTHETASE BETA CHAIN AND LEUCINE-RICH REPEAT-CONTAINING PROTEIN 47"/>
    <property type="match status" value="1"/>
</dbReference>
<evidence type="ECO:0000256" key="11">
    <source>
        <dbReference type="ARBA" id="ARBA00022884"/>
    </source>
</evidence>
<evidence type="ECO:0000256" key="8">
    <source>
        <dbReference type="ARBA" id="ARBA00022741"/>
    </source>
</evidence>
<feature type="domain" description="FDX-ACB" evidence="18">
    <location>
        <begin position="718"/>
        <end position="810"/>
    </location>
</feature>
<dbReference type="FunFam" id="3.30.70.380:FF:000001">
    <property type="entry name" value="Phenylalanine--tRNA ligase beta subunit"/>
    <property type="match status" value="1"/>
</dbReference>
<dbReference type="Gene3D" id="2.40.50.140">
    <property type="entry name" value="Nucleic acid-binding proteins"/>
    <property type="match status" value="1"/>
</dbReference>
<dbReference type="GO" id="GO:0000049">
    <property type="term" value="F:tRNA binding"/>
    <property type="evidence" value="ECO:0007669"/>
    <property type="project" value="UniProtKB-UniRule"/>
</dbReference>
<evidence type="ECO:0000256" key="7">
    <source>
        <dbReference type="ARBA" id="ARBA00022723"/>
    </source>
</evidence>
<dbReference type="SUPFAM" id="SSF56037">
    <property type="entry name" value="PheT/TilS domain"/>
    <property type="match status" value="1"/>
</dbReference>
<dbReference type="Pfam" id="PF03483">
    <property type="entry name" value="B3_4"/>
    <property type="match status" value="1"/>
</dbReference>
<sequence length="811" mass="89219">MLISFSWLRYHVALSDTETPDAVADKLKLSTVEVEGIVRSGQPLDNIVVGKVLSAEKHPEADRLKVCHVDVGNEELDIVCGGSNVAVGMLVVVAKNGAKVKWHGEGDLVELKPTKIRGVVSNGMICGADEVGLINRFPKKEEKEIVDVTSLKLKPGTPLAAIVGSPDAVLEIDNKSLSNRPDLWGHYGIAREVAVLTGRPLKPYVVKSIKKGSGVNLSVSVAEQQLCPRYMAVAMSVTVVPSPTWLQEKLIVIGIRPINNVVDVLNYVMLDTSQPLHAFDARHLPDGAIVVRPAQEGETIVTLDEKQRKLTPDMLVIANKEKPVAIAGVMGGLESAVKNDTTTIVIESANFNATAIRKATTKLGLRTDASARFEKGLDPNVCETALQKAVEMLSAINKTFHVVSEVVDVGKSKRSPQQLEMPINFFEKKLGVAIPPKTTRDILMRLGFGVKEKKGQLLITIPTWRAKDVTRAEDIVEEVVRIYGYSAIPASLPVFPITPPEKNTLQTLERNLLDTLVKEEAFTEVYNYSFVSDKQIERIGDTKDRYLALDNPLSSEKPYLRRCLVLNLLENIVDNSANRVEIKLVEVGKVFRPEEPGMRATNNGDELLPAQDTYLTAVYTNKKDQNPFVKIRQALESLTSVLDAGLIIKPAKEAGIGRHPARNADLIYKGQVVGAIYELHPAASRNFGIDSRVGVLKLNVSKLADQWQPPKAGYTSLPSYPEVRRDIAIVVKKDVTFEQVEKTLKQADPLLVAYELFDVYEGATIGQENKSLALHLTFSHTERTLTSDEVDKAYQKITDNLIKKLVAEVRS</sequence>
<feature type="domain" description="TRNA-binding" evidence="17">
    <location>
        <begin position="41"/>
        <end position="160"/>
    </location>
</feature>
<proteinExistence type="inferred from homology"/>
<dbReference type="NCBIfam" id="TIGR00472">
    <property type="entry name" value="pheT_bact"/>
    <property type="match status" value="1"/>
</dbReference>
<dbReference type="HAMAP" id="MF_00283">
    <property type="entry name" value="Phe_tRNA_synth_beta1"/>
    <property type="match status" value="1"/>
</dbReference>
<dbReference type="Pfam" id="PF01588">
    <property type="entry name" value="tRNA_bind"/>
    <property type="match status" value="1"/>
</dbReference>
<evidence type="ECO:0000259" key="19">
    <source>
        <dbReference type="PROSITE" id="PS51483"/>
    </source>
</evidence>
<dbReference type="Pfam" id="PF03147">
    <property type="entry name" value="FDX-ACB"/>
    <property type="match status" value="1"/>
</dbReference>
<dbReference type="Proteomes" id="UP000178726">
    <property type="component" value="Unassembled WGS sequence"/>
</dbReference>
<evidence type="ECO:0000256" key="9">
    <source>
        <dbReference type="ARBA" id="ARBA00022840"/>
    </source>
</evidence>
<evidence type="ECO:0000259" key="18">
    <source>
        <dbReference type="PROSITE" id="PS51447"/>
    </source>
</evidence>
<comment type="catalytic activity">
    <reaction evidence="14 15">
        <text>tRNA(Phe) + L-phenylalanine + ATP = L-phenylalanyl-tRNA(Phe) + AMP + diphosphate + H(+)</text>
        <dbReference type="Rhea" id="RHEA:19413"/>
        <dbReference type="Rhea" id="RHEA-COMP:9668"/>
        <dbReference type="Rhea" id="RHEA-COMP:9699"/>
        <dbReference type="ChEBI" id="CHEBI:15378"/>
        <dbReference type="ChEBI" id="CHEBI:30616"/>
        <dbReference type="ChEBI" id="CHEBI:33019"/>
        <dbReference type="ChEBI" id="CHEBI:58095"/>
        <dbReference type="ChEBI" id="CHEBI:78442"/>
        <dbReference type="ChEBI" id="CHEBI:78531"/>
        <dbReference type="ChEBI" id="CHEBI:456215"/>
        <dbReference type="EC" id="6.1.1.20"/>
    </reaction>
</comment>
<dbReference type="PANTHER" id="PTHR10947:SF0">
    <property type="entry name" value="PHENYLALANINE--TRNA LIGASE BETA SUBUNIT"/>
    <property type="match status" value="1"/>
</dbReference>
<evidence type="ECO:0000256" key="6">
    <source>
        <dbReference type="ARBA" id="ARBA00022598"/>
    </source>
</evidence>
<evidence type="ECO:0000313" key="20">
    <source>
        <dbReference type="EMBL" id="OGH80916.1"/>
    </source>
</evidence>
<dbReference type="InterPro" id="IPR045864">
    <property type="entry name" value="aa-tRNA-synth_II/BPL/LPL"/>
</dbReference>
<dbReference type="GO" id="GO:0005524">
    <property type="term" value="F:ATP binding"/>
    <property type="evidence" value="ECO:0007669"/>
    <property type="project" value="UniProtKB-UniRule"/>
</dbReference>
<dbReference type="Gene3D" id="3.30.930.10">
    <property type="entry name" value="Bira Bifunctional Protein, Domain 2"/>
    <property type="match status" value="1"/>
</dbReference>
<dbReference type="EC" id="6.1.1.20" evidence="15"/>
<evidence type="ECO:0000256" key="1">
    <source>
        <dbReference type="ARBA" id="ARBA00004496"/>
    </source>
</evidence>
<feature type="binding site" evidence="15">
    <location>
        <position position="478"/>
    </location>
    <ligand>
        <name>Mg(2+)</name>
        <dbReference type="ChEBI" id="CHEBI:18420"/>
        <note>shared with alpha subunit</note>
    </ligand>
</feature>
<evidence type="ECO:0000256" key="3">
    <source>
        <dbReference type="ARBA" id="ARBA00011209"/>
    </source>
</evidence>
<dbReference type="GO" id="GO:0000287">
    <property type="term" value="F:magnesium ion binding"/>
    <property type="evidence" value="ECO:0007669"/>
    <property type="project" value="UniProtKB-UniRule"/>
</dbReference>
<dbReference type="GO" id="GO:0006432">
    <property type="term" value="P:phenylalanyl-tRNA aminoacylation"/>
    <property type="evidence" value="ECO:0007669"/>
    <property type="project" value="UniProtKB-UniRule"/>
</dbReference>
<dbReference type="InterPro" id="IPR005147">
    <property type="entry name" value="tRNA_synthase_B5-dom"/>
</dbReference>
<keyword evidence="9 15" id="KW-0067">ATP-binding</keyword>
<feature type="domain" description="B5" evidence="19">
    <location>
        <begin position="414"/>
        <end position="490"/>
    </location>
</feature>
<comment type="subunit">
    <text evidence="3 15">Tetramer of two alpha and two beta subunits.</text>
</comment>
<dbReference type="EMBL" id="MFQK01000017">
    <property type="protein sequence ID" value="OGH80916.1"/>
    <property type="molecule type" value="Genomic_DNA"/>
</dbReference>
<comment type="cofactor">
    <cofactor evidence="15">
        <name>Mg(2+)</name>
        <dbReference type="ChEBI" id="CHEBI:18420"/>
    </cofactor>
    <text evidence="15">Binds 2 magnesium ions per tetramer.</text>
</comment>
<dbReference type="GO" id="GO:0004826">
    <property type="term" value="F:phenylalanine-tRNA ligase activity"/>
    <property type="evidence" value="ECO:0007669"/>
    <property type="project" value="UniProtKB-UniRule"/>
</dbReference>
<keyword evidence="6 15" id="KW-0436">Ligase</keyword>
<reference evidence="20 21" key="1">
    <citation type="journal article" date="2016" name="Nat. Commun.">
        <title>Thousands of microbial genomes shed light on interconnected biogeochemical processes in an aquifer system.</title>
        <authorList>
            <person name="Anantharaman K."/>
            <person name="Brown C.T."/>
            <person name="Hug L.A."/>
            <person name="Sharon I."/>
            <person name="Castelle C.J."/>
            <person name="Probst A.J."/>
            <person name="Thomas B.C."/>
            <person name="Singh A."/>
            <person name="Wilkins M.J."/>
            <person name="Karaoz U."/>
            <person name="Brodie E.L."/>
            <person name="Williams K.H."/>
            <person name="Hubbard S.S."/>
            <person name="Banfield J.F."/>
        </authorList>
    </citation>
    <scope>NUCLEOTIDE SEQUENCE [LARGE SCALE GENOMIC DNA]</scope>
</reference>
<dbReference type="Pfam" id="PF17759">
    <property type="entry name" value="tRNA_synthFbeta"/>
    <property type="match status" value="1"/>
</dbReference>
<dbReference type="Gene3D" id="3.50.40.10">
    <property type="entry name" value="Phenylalanyl-trna Synthetase, Chain B, domain 3"/>
    <property type="match status" value="1"/>
</dbReference>
<gene>
    <name evidence="15" type="primary">pheT</name>
    <name evidence="20" type="ORF">A3I29_03420</name>
</gene>
<evidence type="ECO:0000256" key="15">
    <source>
        <dbReference type="HAMAP-Rule" id="MF_00283"/>
    </source>
</evidence>
<dbReference type="InterPro" id="IPR004532">
    <property type="entry name" value="Phe-tRNA-ligase_IIc_bsu_bact"/>
</dbReference>
<comment type="caution">
    <text evidence="20">The sequence shown here is derived from an EMBL/GenBank/DDBJ whole genome shotgun (WGS) entry which is preliminary data.</text>
</comment>
<feature type="binding site" evidence="15">
    <location>
        <position position="477"/>
    </location>
    <ligand>
        <name>Mg(2+)</name>
        <dbReference type="ChEBI" id="CHEBI:18420"/>
        <note>shared with alpha subunit</note>
    </ligand>
</feature>
<dbReference type="InterPro" id="IPR033714">
    <property type="entry name" value="tRNA_bind_bactPheRS"/>
</dbReference>
<evidence type="ECO:0000256" key="12">
    <source>
        <dbReference type="ARBA" id="ARBA00022917"/>
    </source>
</evidence>
<dbReference type="GO" id="GO:0009328">
    <property type="term" value="C:phenylalanine-tRNA ligase complex"/>
    <property type="evidence" value="ECO:0007669"/>
    <property type="project" value="TreeGrafter"/>
</dbReference>
<dbReference type="InterPro" id="IPR002547">
    <property type="entry name" value="tRNA-bd_dom"/>
</dbReference>
<keyword evidence="5 16" id="KW-0820">tRNA-binding</keyword>
<dbReference type="PROSITE" id="PS51483">
    <property type="entry name" value="B5"/>
    <property type="match status" value="1"/>
</dbReference>
<dbReference type="Gene3D" id="3.30.70.380">
    <property type="entry name" value="Ferrodoxin-fold anticodon-binding domain"/>
    <property type="match status" value="1"/>
</dbReference>
<evidence type="ECO:0000256" key="5">
    <source>
        <dbReference type="ARBA" id="ARBA00022555"/>
    </source>
</evidence>
<evidence type="ECO:0000259" key="17">
    <source>
        <dbReference type="PROSITE" id="PS50886"/>
    </source>
</evidence>
<protein>
    <recommendedName>
        <fullName evidence="15">Phenylalanine--tRNA ligase beta subunit</fullName>
        <ecNumber evidence="15">6.1.1.20</ecNumber>
    </recommendedName>
    <alternativeName>
        <fullName evidence="15">Phenylalanyl-tRNA synthetase beta subunit</fullName>
        <shortName evidence="15">PheRS</shortName>
    </alternativeName>
</protein>
<dbReference type="SMART" id="SM00873">
    <property type="entry name" value="B3_4"/>
    <property type="match status" value="1"/>
</dbReference>
<comment type="subcellular location">
    <subcellularLocation>
        <location evidence="1 15">Cytoplasm</location>
    </subcellularLocation>
</comment>
<evidence type="ECO:0000313" key="21">
    <source>
        <dbReference type="Proteomes" id="UP000178726"/>
    </source>
</evidence>
<evidence type="ECO:0000256" key="13">
    <source>
        <dbReference type="ARBA" id="ARBA00023146"/>
    </source>
</evidence>
<dbReference type="SUPFAM" id="SSF46955">
    <property type="entry name" value="Putative DNA-binding domain"/>
    <property type="match status" value="1"/>
</dbReference>
<keyword evidence="7 15" id="KW-0479">Metal-binding</keyword>
<dbReference type="PROSITE" id="PS50886">
    <property type="entry name" value="TRBD"/>
    <property type="match status" value="1"/>
</dbReference>
<dbReference type="SMART" id="SM00896">
    <property type="entry name" value="FDX-ACB"/>
    <property type="match status" value="1"/>
</dbReference>
<dbReference type="Gene3D" id="3.30.56.10">
    <property type="match status" value="2"/>
</dbReference>
<feature type="binding site" evidence="15">
    <location>
        <position position="468"/>
    </location>
    <ligand>
        <name>Mg(2+)</name>
        <dbReference type="ChEBI" id="CHEBI:18420"/>
        <note>shared with alpha subunit</note>
    </ligand>
</feature>
<dbReference type="SUPFAM" id="SSF50249">
    <property type="entry name" value="Nucleic acid-binding proteins"/>
    <property type="match status" value="1"/>
</dbReference>
<dbReference type="PROSITE" id="PS51447">
    <property type="entry name" value="FDX_ACB"/>
    <property type="match status" value="1"/>
</dbReference>
<dbReference type="InterPro" id="IPR041616">
    <property type="entry name" value="PheRS_beta_core"/>
</dbReference>
<evidence type="ECO:0000256" key="16">
    <source>
        <dbReference type="PROSITE-ProRule" id="PRU00209"/>
    </source>
</evidence>
<dbReference type="SUPFAM" id="SSF54991">
    <property type="entry name" value="Anticodon-binding domain of PheRS"/>
    <property type="match status" value="1"/>
</dbReference>
<evidence type="ECO:0000256" key="4">
    <source>
        <dbReference type="ARBA" id="ARBA00022490"/>
    </source>
</evidence>
<feature type="binding site" evidence="15">
    <location>
        <position position="474"/>
    </location>
    <ligand>
        <name>Mg(2+)</name>
        <dbReference type="ChEBI" id="CHEBI:18420"/>
        <note>shared with alpha subunit</note>
    </ligand>
</feature>
<keyword evidence="4 15" id="KW-0963">Cytoplasm</keyword>
<keyword evidence="13 15" id="KW-0030">Aminoacyl-tRNA synthetase</keyword>
<dbReference type="InterPro" id="IPR009061">
    <property type="entry name" value="DNA-bd_dom_put_sf"/>
</dbReference>
<keyword evidence="11 16" id="KW-0694">RNA-binding</keyword>
<dbReference type="CDD" id="cd02796">
    <property type="entry name" value="tRNA_bind_bactPheRS"/>
    <property type="match status" value="1"/>
</dbReference>
<dbReference type="SMART" id="SM00874">
    <property type="entry name" value="B5"/>
    <property type="match status" value="1"/>
</dbReference>
<dbReference type="InterPro" id="IPR012340">
    <property type="entry name" value="NA-bd_OB-fold"/>
</dbReference>
<accession>A0A1F6NAG5</accession>
<keyword evidence="10 15" id="KW-0460">Magnesium</keyword>
<organism evidence="20 21">
    <name type="scientific">Candidatus Magasanikbacteria bacterium RIFCSPLOWO2_02_FULL_44_11</name>
    <dbReference type="NCBI Taxonomy" id="1798689"/>
    <lineage>
        <taxon>Bacteria</taxon>
        <taxon>Candidatus Magasanikiibacteriota</taxon>
    </lineage>
</organism>
<comment type="similarity">
    <text evidence="2 15">Belongs to the phenylalanyl-tRNA synthetase beta subunit family. Type 1 subfamily.</text>
</comment>
<dbReference type="InterPro" id="IPR005146">
    <property type="entry name" value="B3/B4_tRNA-bd"/>
</dbReference>
<evidence type="ECO:0000256" key="14">
    <source>
        <dbReference type="ARBA" id="ARBA00049255"/>
    </source>
</evidence>
<keyword evidence="8 15" id="KW-0547">Nucleotide-binding</keyword>
<dbReference type="InterPro" id="IPR005121">
    <property type="entry name" value="Fdx_antiC-bd"/>
</dbReference>
<evidence type="ECO:0000256" key="2">
    <source>
        <dbReference type="ARBA" id="ARBA00008653"/>
    </source>
</evidence>
<dbReference type="InterPro" id="IPR045060">
    <property type="entry name" value="Phe-tRNA-ligase_IIc_bsu"/>
</dbReference>
<evidence type="ECO:0000256" key="10">
    <source>
        <dbReference type="ARBA" id="ARBA00022842"/>
    </source>
</evidence>
<dbReference type="InterPro" id="IPR020825">
    <property type="entry name" value="Phe-tRNA_synthase-like_B3/B4"/>
</dbReference>
<keyword evidence="12 15" id="KW-0648">Protein biosynthesis</keyword>
<dbReference type="SUPFAM" id="SSF55681">
    <property type="entry name" value="Class II aaRS and biotin synthetases"/>
    <property type="match status" value="1"/>
</dbReference>
<dbReference type="STRING" id="1798689.A3I29_03420"/>
<name>A0A1F6NAG5_9BACT</name>
<dbReference type="InterPro" id="IPR036690">
    <property type="entry name" value="Fdx_antiC-bd_sf"/>
</dbReference>
<dbReference type="AlphaFoldDB" id="A0A1F6NAG5"/>
<dbReference type="Pfam" id="PF03484">
    <property type="entry name" value="B5"/>
    <property type="match status" value="1"/>
</dbReference>